<name>A0A7Y9JLZ5_9ACTN</name>
<proteinExistence type="predicted"/>
<sequence length="71" mass="8034">MSEQPLTVPPDMRLFKVEDAMTLLSLGRNTIFELIRSGRLRSVKEGRSRLIPGTAITEYIQLLEHEAEHAA</sequence>
<organism evidence="2 3">
    <name type="scientific">Actinomadura luteofluorescens</name>
    <dbReference type="NCBI Taxonomy" id="46163"/>
    <lineage>
        <taxon>Bacteria</taxon>
        <taxon>Bacillati</taxon>
        <taxon>Actinomycetota</taxon>
        <taxon>Actinomycetes</taxon>
        <taxon>Streptosporangiales</taxon>
        <taxon>Thermomonosporaceae</taxon>
        <taxon>Actinomadura</taxon>
    </lineage>
</organism>
<dbReference type="NCBIfam" id="TIGR01764">
    <property type="entry name" value="excise"/>
    <property type="match status" value="1"/>
</dbReference>
<reference evidence="2 3" key="1">
    <citation type="submission" date="2020-07" db="EMBL/GenBank/DDBJ databases">
        <title>Sequencing the genomes of 1000 actinobacteria strains.</title>
        <authorList>
            <person name="Klenk H.-P."/>
        </authorList>
    </citation>
    <scope>NUCLEOTIDE SEQUENCE [LARGE SCALE GENOMIC DNA]</scope>
    <source>
        <strain evidence="2 3">DSM 40398</strain>
    </source>
</reference>
<dbReference type="EMBL" id="JACCBA010000001">
    <property type="protein sequence ID" value="NYD52044.1"/>
    <property type="molecule type" value="Genomic_DNA"/>
</dbReference>
<comment type="caution">
    <text evidence="2">The sequence shown here is derived from an EMBL/GenBank/DDBJ whole genome shotgun (WGS) entry which is preliminary data.</text>
</comment>
<evidence type="ECO:0000313" key="3">
    <source>
        <dbReference type="Proteomes" id="UP000529783"/>
    </source>
</evidence>
<dbReference type="AlphaFoldDB" id="A0A7Y9JLZ5"/>
<dbReference type="RefSeq" id="WP_218905805.1">
    <property type="nucleotide sequence ID" value="NZ_JACCBA010000001.1"/>
</dbReference>
<dbReference type="GO" id="GO:0003677">
    <property type="term" value="F:DNA binding"/>
    <property type="evidence" value="ECO:0007669"/>
    <property type="project" value="InterPro"/>
</dbReference>
<keyword evidence="3" id="KW-1185">Reference proteome</keyword>
<dbReference type="Pfam" id="PF12728">
    <property type="entry name" value="HTH_17"/>
    <property type="match status" value="1"/>
</dbReference>
<dbReference type="InterPro" id="IPR010093">
    <property type="entry name" value="SinI_DNA-bd"/>
</dbReference>
<protein>
    <submittedName>
        <fullName evidence="2">Excisionase family DNA binding protein</fullName>
    </submittedName>
</protein>
<gene>
    <name evidence="2" type="ORF">BJY14_008027</name>
</gene>
<accession>A0A7Y9JLZ5</accession>
<dbReference type="InterPro" id="IPR041657">
    <property type="entry name" value="HTH_17"/>
</dbReference>
<evidence type="ECO:0000259" key="1">
    <source>
        <dbReference type="Pfam" id="PF12728"/>
    </source>
</evidence>
<feature type="domain" description="Helix-turn-helix" evidence="1">
    <location>
        <begin position="14"/>
        <end position="61"/>
    </location>
</feature>
<dbReference type="Proteomes" id="UP000529783">
    <property type="component" value="Unassembled WGS sequence"/>
</dbReference>
<evidence type="ECO:0000313" key="2">
    <source>
        <dbReference type="EMBL" id="NYD52044.1"/>
    </source>
</evidence>